<feature type="transmembrane region" description="Helical" evidence="6">
    <location>
        <begin position="200"/>
        <end position="218"/>
    </location>
</feature>
<dbReference type="PANTHER" id="PTHR23513">
    <property type="entry name" value="INTEGRAL MEMBRANE EFFLUX PROTEIN-RELATED"/>
    <property type="match status" value="1"/>
</dbReference>
<dbReference type="PANTHER" id="PTHR23513:SF11">
    <property type="entry name" value="STAPHYLOFERRIN A TRANSPORTER"/>
    <property type="match status" value="1"/>
</dbReference>
<feature type="transmembrane region" description="Helical" evidence="6">
    <location>
        <begin position="341"/>
        <end position="364"/>
    </location>
</feature>
<dbReference type="InterPro" id="IPR011701">
    <property type="entry name" value="MFS"/>
</dbReference>
<evidence type="ECO:0000313" key="8">
    <source>
        <dbReference type="Proteomes" id="UP000008221"/>
    </source>
</evidence>
<dbReference type="KEGG" id="ace:Acel_0921"/>
<dbReference type="EMBL" id="CP000481">
    <property type="protein sequence ID" value="ABK52694.1"/>
    <property type="molecule type" value="Genomic_DNA"/>
</dbReference>
<keyword evidence="4 6" id="KW-1133">Transmembrane helix</keyword>
<protein>
    <submittedName>
        <fullName evidence="7">Major facilitator superfamily MFS_1</fullName>
    </submittedName>
</protein>
<keyword evidence="5 6" id="KW-0472">Membrane</keyword>
<evidence type="ECO:0000256" key="1">
    <source>
        <dbReference type="ARBA" id="ARBA00004651"/>
    </source>
</evidence>
<dbReference type="InterPro" id="IPR036259">
    <property type="entry name" value="MFS_trans_sf"/>
</dbReference>
<dbReference type="Proteomes" id="UP000008221">
    <property type="component" value="Chromosome"/>
</dbReference>
<dbReference type="HOGENOM" id="CLU_034180_14_1_11"/>
<proteinExistence type="predicted"/>
<dbReference type="GO" id="GO:0005886">
    <property type="term" value="C:plasma membrane"/>
    <property type="evidence" value="ECO:0007669"/>
    <property type="project" value="UniProtKB-SubCell"/>
</dbReference>
<keyword evidence="3 6" id="KW-0812">Transmembrane</keyword>
<dbReference type="SUPFAM" id="SSF103473">
    <property type="entry name" value="MFS general substrate transporter"/>
    <property type="match status" value="1"/>
</dbReference>
<evidence type="ECO:0000313" key="7">
    <source>
        <dbReference type="EMBL" id="ABK52694.1"/>
    </source>
</evidence>
<dbReference type="CDD" id="cd06173">
    <property type="entry name" value="MFS_MefA_like"/>
    <property type="match status" value="1"/>
</dbReference>
<evidence type="ECO:0000256" key="6">
    <source>
        <dbReference type="SAM" id="Phobius"/>
    </source>
</evidence>
<dbReference type="Pfam" id="PF07690">
    <property type="entry name" value="MFS_1"/>
    <property type="match status" value="1"/>
</dbReference>
<feature type="transmembrane region" description="Helical" evidence="6">
    <location>
        <begin position="376"/>
        <end position="395"/>
    </location>
</feature>
<accession>A0LTD4</accession>
<dbReference type="InParanoid" id="A0LTD4"/>
<dbReference type="Gene3D" id="1.20.1250.20">
    <property type="entry name" value="MFS general substrate transporter like domains"/>
    <property type="match status" value="1"/>
</dbReference>
<feature type="transmembrane region" description="Helical" evidence="6">
    <location>
        <begin position="283"/>
        <end position="304"/>
    </location>
</feature>
<dbReference type="GO" id="GO:0022857">
    <property type="term" value="F:transmembrane transporter activity"/>
    <property type="evidence" value="ECO:0007669"/>
    <property type="project" value="InterPro"/>
</dbReference>
<dbReference type="OrthoDB" id="3227279at2"/>
<feature type="transmembrane region" description="Helical" evidence="6">
    <location>
        <begin position="104"/>
        <end position="122"/>
    </location>
</feature>
<feature type="transmembrane region" description="Helical" evidence="6">
    <location>
        <begin position="316"/>
        <end position="335"/>
    </location>
</feature>
<evidence type="ECO:0000256" key="5">
    <source>
        <dbReference type="ARBA" id="ARBA00023136"/>
    </source>
</evidence>
<keyword evidence="8" id="KW-1185">Reference proteome</keyword>
<dbReference type="eggNOG" id="COG2814">
    <property type="taxonomic scope" value="Bacteria"/>
</dbReference>
<dbReference type="AlphaFoldDB" id="A0LTD4"/>
<feature type="transmembrane region" description="Helical" evidence="6">
    <location>
        <begin position="401"/>
        <end position="423"/>
    </location>
</feature>
<evidence type="ECO:0000256" key="3">
    <source>
        <dbReference type="ARBA" id="ARBA00022692"/>
    </source>
</evidence>
<feature type="transmembrane region" description="Helical" evidence="6">
    <location>
        <begin position="254"/>
        <end position="277"/>
    </location>
</feature>
<dbReference type="STRING" id="351607.Acel_0921"/>
<evidence type="ECO:0000256" key="4">
    <source>
        <dbReference type="ARBA" id="ARBA00022989"/>
    </source>
</evidence>
<reference evidence="7 8" key="1">
    <citation type="journal article" date="2009" name="Genome Res.">
        <title>Complete genome of the cellulolytic thermophile Acidothermus cellulolyticus 11B provides insights into its ecophysiological and evolutionary adaptations.</title>
        <authorList>
            <person name="Barabote R.D."/>
            <person name="Xie G."/>
            <person name="Leu D.H."/>
            <person name="Normand P."/>
            <person name="Necsulea A."/>
            <person name="Daubin V."/>
            <person name="Medigue C."/>
            <person name="Adney W.S."/>
            <person name="Xu X.C."/>
            <person name="Lapidus A."/>
            <person name="Parales R.E."/>
            <person name="Detter C."/>
            <person name="Pujic P."/>
            <person name="Bruce D."/>
            <person name="Lavire C."/>
            <person name="Challacombe J.F."/>
            <person name="Brettin T.S."/>
            <person name="Berry A.M."/>
        </authorList>
    </citation>
    <scope>NUCLEOTIDE SEQUENCE [LARGE SCALE GENOMIC DNA]</scope>
    <source>
        <strain evidence="8">ATCC 43068 / DSM 8971 / 11B</strain>
    </source>
</reference>
<feature type="transmembrane region" description="Helical" evidence="6">
    <location>
        <begin position="71"/>
        <end position="92"/>
    </location>
</feature>
<keyword evidence="2" id="KW-1003">Cell membrane</keyword>
<feature type="transmembrane region" description="Helical" evidence="6">
    <location>
        <begin position="128"/>
        <end position="148"/>
    </location>
</feature>
<sequence>MRAAVVSVDEARDAAPEAGGAVAAEARRPVGRVFANREYRGICLAQVTSECGDQISGLAVAYLVYTRSNSAFLAAVSYAVTYVPWVIGSVLLAPLVDRYPRRSVLLFCDLARAVLTLLLLAMTFDSRIPIAVLLAVVLLASFCSPPFVTARSSTIPDIFEGSPLYVRAVATGRILQQVDQVFGFALGGIIVAAITPRGALAVDAATFVASFLLILTHVRKRPAPAPVRGLALGRLLRNLGPDLRQVVADPARRYLVLACACALLFLIAPEGLAVAYVRQQGHGALAAGLLSAAQPCGVALGAWWYVRLPPHQQGRWLLRMPVIGAALLTLTAFAPPVWLTALIWLASGVTQCFVVTSIAAYNVITDSALRGRANGLASSSICLTQGLGFAVWGLVGDAQGAAAGVAWAGVAGLLLVSVLWYFWPDDAFGAVWERLAVAERRD</sequence>
<name>A0LTD4_ACIC1</name>
<evidence type="ECO:0000256" key="2">
    <source>
        <dbReference type="ARBA" id="ARBA00022475"/>
    </source>
</evidence>
<organism evidence="7 8">
    <name type="scientific">Acidothermus cellulolyticus (strain ATCC 43068 / DSM 8971 / 11B)</name>
    <dbReference type="NCBI Taxonomy" id="351607"/>
    <lineage>
        <taxon>Bacteria</taxon>
        <taxon>Bacillati</taxon>
        <taxon>Actinomycetota</taxon>
        <taxon>Actinomycetes</taxon>
        <taxon>Acidothermales</taxon>
        <taxon>Acidothermaceae</taxon>
        <taxon>Acidothermus</taxon>
    </lineage>
</organism>
<comment type="subcellular location">
    <subcellularLocation>
        <location evidence="1">Cell membrane</location>
        <topology evidence="1">Multi-pass membrane protein</topology>
    </subcellularLocation>
</comment>
<gene>
    <name evidence="7" type="ordered locus">Acel_0921</name>
</gene>